<keyword evidence="4" id="KW-0611">Plant defense</keyword>
<dbReference type="InterPro" id="IPR036388">
    <property type="entry name" value="WH-like_DNA-bd_sf"/>
</dbReference>
<dbReference type="GO" id="GO:0005524">
    <property type="term" value="F:ATP binding"/>
    <property type="evidence" value="ECO:0007669"/>
    <property type="project" value="UniProtKB-KW"/>
</dbReference>
<keyword evidence="1" id="KW-0433">Leucine-rich repeat</keyword>
<evidence type="ECO:0000256" key="1">
    <source>
        <dbReference type="ARBA" id="ARBA00022614"/>
    </source>
</evidence>
<reference evidence="10" key="1">
    <citation type="submission" date="2019-03" db="EMBL/GenBank/DDBJ databases">
        <authorList>
            <person name="Mank J."/>
            <person name="Almeida P."/>
        </authorList>
    </citation>
    <scope>NUCLEOTIDE SEQUENCE</scope>
    <source>
        <strain evidence="10">78183</strain>
    </source>
</reference>
<feature type="domain" description="Disease resistance protein winged helix" evidence="8">
    <location>
        <begin position="430"/>
        <end position="500"/>
    </location>
</feature>
<evidence type="ECO:0000256" key="4">
    <source>
        <dbReference type="ARBA" id="ARBA00022821"/>
    </source>
</evidence>
<dbReference type="SUPFAM" id="SSF52047">
    <property type="entry name" value="RNI-like"/>
    <property type="match status" value="1"/>
</dbReference>
<sequence>MADAIAIVSALASTIMGILDSSILQELGLAESLETDLEHLGRTFTTIQAVLRDAEVKQWKDEAIKVWVRHLKDAAYDVDDLLDEFAFEAQWQQQRRGLKNRLRSFFSISHNPLVFRSRMTHKLKNMREKLDAIANDKNKFDLASRVGDIAADHTYDWRLTSSLVNESEILGRGKEKEEVVNILLSDAGDIPIYAICGIGGLGKTTLAQLVYNEERVKQQFGSRIWVRVSTDFDIKRITRAIIESIDDASCDLQELDPLQQRLQQKLTGKKFLLVLDDVWDDCGDRWSWWSKLKEVLRSGAKGSAVIVTTRDERVARIMEATSIKNMERLSGEHSWELFHRLAIGMRRKEEWVQLEAIGASIVKKCCGVPLALKSLGNLMRLKDSEDQWMAVKESEIWDLREEASEILPALRLSYTHLSPHLKQCFAFCSIVPKHYVMSREGLVSLWMANGFICCRKEMDLHVKGIEIFNELVGRSFLQEVQDDGFGNITCKMHDLMHDLAQSIMSRECLLIEGNKEFQISETVRHVAAYGTTLSYAPKDKGIKSRSLRSVMLSRTVVSDDALLPYFTQQKHLRALIIDSTNNTLPKSICDLKQLRCLGFSNSSIKKLPEGITSLQNLQTLDLDGCDNLIQLPKGMKHMKSLVYLFITRCDALRFMPFGMGQLTCLRKLSLFIVGKEEGRHIGELERLNNLAGELKITDLVNVKNLTDAKSANLILKTALLSLTLSWHGNGSYLVDSSGNRSHNVLAGRSVIRENIEEVLDGLQPHSKLKRLRLIGYGGSRFPNWMMNLNLMLPNLVEMELRECHNCEQLPPFGKMQFLKSLVLQGMDGVKCIDSHVYGDGQNPFPSLEKLVFCSMMRLEQWDACRFPRLQELEVGDCPLLSGIPIIPSVKKLVITRVHVSLLTSVSKFTSITSLEITSVTTARELPEGFLQNHTLLESLEISNIRNLQSLSNKVFDNLSALKSLAILCCDELESLPEEGLRNLTSLEVLILSSYGRLNSMPMNGVRVLSSLRFLSIGYYANLESLTEELRHLTALEHLNLFRCPELNSLPESIQHLTSLRSLSITDCKGITSLPNQIGYLTSLFGLHIQDCPNLVSLPDGVQSLSNLSHLTIHNCPELAKRCKKEKGEDCKFIPSQIFLCVLDIKSSCPSAASRPPSPVSHENPNYWQKYQFITSW</sequence>
<dbReference type="Pfam" id="PF00931">
    <property type="entry name" value="NB-ARC"/>
    <property type="match status" value="1"/>
</dbReference>
<evidence type="ECO:0008006" key="11">
    <source>
        <dbReference type="Google" id="ProtNLM"/>
    </source>
</evidence>
<feature type="domain" description="Disease resistance N-terminal" evidence="7">
    <location>
        <begin position="13"/>
        <end position="99"/>
    </location>
</feature>
<dbReference type="CDD" id="cd14798">
    <property type="entry name" value="RX-CC_like"/>
    <property type="match status" value="1"/>
</dbReference>
<dbReference type="Pfam" id="PF25019">
    <property type="entry name" value="LRR_R13L1-DRL21"/>
    <property type="match status" value="1"/>
</dbReference>
<dbReference type="EMBL" id="CAADRP010002163">
    <property type="protein sequence ID" value="VFU62817.1"/>
    <property type="molecule type" value="Genomic_DNA"/>
</dbReference>
<evidence type="ECO:0000259" key="6">
    <source>
        <dbReference type="Pfam" id="PF00931"/>
    </source>
</evidence>
<dbReference type="Pfam" id="PF18052">
    <property type="entry name" value="Rx_N"/>
    <property type="match status" value="1"/>
</dbReference>
<dbReference type="GO" id="GO:0051707">
    <property type="term" value="P:response to other organism"/>
    <property type="evidence" value="ECO:0007669"/>
    <property type="project" value="UniProtKB-ARBA"/>
</dbReference>
<dbReference type="PRINTS" id="PR00364">
    <property type="entry name" value="DISEASERSIST"/>
</dbReference>
<keyword evidence="2" id="KW-0677">Repeat</keyword>
<dbReference type="InterPro" id="IPR058922">
    <property type="entry name" value="WHD_DRP"/>
</dbReference>
<dbReference type="FunFam" id="1.10.10.10:FF:000322">
    <property type="entry name" value="Probable disease resistance protein At1g63360"/>
    <property type="match status" value="1"/>
</dbReference>
<name>A0A6N2N779_SALVM</name>
<evidence type="ECO:0000256" key="2">
    <source>
        <dbReference type="ARBA" id="ARBA00022737"/>
    </source>
</evidence>
<accession>A0A6N2N779</accession>
<dbReference type="Gene3D" id="1.20.5.4130">
    <property type="match status" value="1"/>
</dbReference>
<evidence type="ECO:0000256" key="5">
    <source>
        <dbReference type="ARBA" id="ARBA00022840"/>
    </source>
</evidence>
<dbReference type="PANTHER" id="PTHR36766">
    <property type="entry name" value="PLANT BROAD-SPECTRUM MILDEW RESISTANCE PROTEIN RPW8"/>
    <property type="match status" value="1"/>
</dbReference>
<dbReference type="SUPFAM" id="SSF52540">
    <property type="entry name" value="P-loop containing nucleoside triphosphate hydrolases"/>
    <property type="match status" value="1"/>
</dbReference>
<dbReference type="PANTHER" id="PTHR36766:SF47">
    <property type="entry name" value="NB-ARC DOMAIN-CONTAINING PROTEIN"/>
    <property type="match status" value="1"/>
</dbReference>
<dbReference type="Gene3D" id="3.40.50.300">
    <property type="entry name" value="P-loop containing nucleotide triphosphate hydrolases"/>
    <property type="match status" value="1"/>
</dbReference>
<dbReference type="Gene3D" id="3.80.10.10">
    <property type="entry name" value="Ribonuclease Inhibitor"/>
    <property type="match status" value="2"/>
</dbReference>
<dbReference type="InterPro" id="IPR056789">
    <property type="entry name" value="LRR_R13L1-DRL21"/>
</dbReference>
<evidence type="ECO:0000313" key="10">
    <source>
        <dbReference type="EMBL" id="VFU62817.1"/>
    </source>
</evidence>
<dbReference type="InterPro" id="IPR027417">
    <property type="entry name" value="P-loop_NTPase"/>
</dbReference>
<dbReference type="Gene3D" id="1.10.8.430">
    <property type="entry name" value="Helical domain of apoptotic protease-activating factors"/>
    <property type="match status" value="1"/>
</dbReference>
<dbReference type="InterPro" id="IPR042197">
    <property type="entry name" value="Apaf_helical"/>
</dbReference>
<evidence type="ECO:0000259" key="7">
    <source>
        <dbReference type="Pfam" id="PF18052"/>
    </source>
</evidence>
<dbReference type="GO" id="GO:0006952">
    <property type="term" value="P:defense response"/>
    <property type="evidence" value="ECO:0007669"/>
    <property type="project" value="UniProtKB-KW"/>
</dbReference>
<evidence type="ECO:0000256" key="3">
    <source>
        <dbReference type="ARBA" id="ARBA00022741"/>
    </source>
</evidence>
<dbReference type="GO" id="GO:0043531">
    <property type="term" value="F:ADP binding"/>
    <property type="evidence" value="ECO:0007669"/>
    <property type="project" value="InterPro"/>
</dbReference>
<dbReference type="InterPro" id="IPR038005">
    <property type="entry name" value="RX-like_CC"/>
</dbReference>
<dbReference type="InterPro" id="IPR032675">
    <property type="entry name" value="LRR_dom_sf"/>
</dbReference>
<protein>
    <recommendedName>
        <fullName evidence="11">AAA+ ATPase domain-containing protein</fullName>
    </recommendedName>
</protein>
<proteinExistence type="predicted"/>
<evidence type="ECO:0000259" key="8">
    <source>
        <dbReference type="Pfam" id="PF23559"/>
    </source>
</evidence>
<gene>
    <name evidence="10" type="ORF">SVIM_LOCUS475490</name>
</gene>
<dbReference type="FunFam" id="3.40.50.300:FF:001091">
    <property type="entry name" value="Probable disease resistance protein At1g61300"/>
    <property type="match status" value="1"/>
</dbReference>
<evidence type="ECO:0000259" key="9">
    <source>
        <dbReference type="Pfam" id="PF25019"/>
    </source>
</evidence>
<organism evidence="10">
    <name type="scientific">Salix viminalis</name>
    <name type="common">Common osier</name>
    <name type="synonym">Basket willow</name>
    <dbReference type="NCBI Taxonomy" id="40686"/>
    <lineage>
        <taxon>Eukaryota</taxon>
        <taxon>Viridiplantae</taxon>
        <taxon>Streptophyta</taxon>
        <taxon>Embryophyta</taxon>
        <taxon>Tracheophyta</taxon>
        <taxon>Spermatophyta</taxon>
        <taxon>Magnoliopsida</taxon>
        <taxon>eudicotyledons</taxon>
        <taxon>Gunneridae</taxon>
        <taxon>Pentapetalae</taxon>
        <taxon>rosids</taxon>
        <taxon>fabids</taxon>
        <taxon>Malpighiales</taxon>
        <taxon>Salicaceae</taxon>
        <taxon>Saliceae</taxon>
        <taxon>Salix</taxon>
    </lineage>
</organism>
<feature type="domain" description="R13L1/DRL21-like LRR repeat region" evidence="9">
    <location>
        <begin position="681"/>
        <end position="826"/>
    </location>
</feature>
<dbReference type="Pfam" id="PF23559">
    <property type="entry name" value="WHD_DRP"/>
    <property type="match status" value="1"/>
</dbReference>
<dbReference type="InterPro" id="IPR041118">
    <property type="entry name" value="Rx_N"/>
</dbReference>
<feature type="domain" description="NB-ARC" evidence="6">
    <location>
        <begin position="174"/>
        <end position="344"/>
    </location>
</feature>
<dbReference type="InterPro" id="IPR002182">
    <property type="entry name" value="NB-ARC"/>
</dbReference>
<dbReference type="Gene3D" id="1.10.10.10">
    <property type="entry name" value="Winged helix-like DNA-binding domain superfamily/Winged helix DNA-binding domain"/>
    <property type="match status" value="1"/>
</dbReference>
<keyword evidence="3" id="KW-0547">Nucleotide-binding</keyword>
<dbReference type="SUPFAM" id="SSF52058">
    <property type="entry name" value="L domain-like"/>
    <property type="match status" value="1"/>
</dbReference>
<keyword evidence="5" id="KW-0067">ATP-binding</keyword>
<dbReference type="AlphaFoldDB" id="A0A6N2N779"/>